<proteinExistence type="predicted"/>
<sequence length="315" mass="33418">MPTPTEQPAHDTSPLLRPQAFPRLSTTHRQACDAGQLGHGFSLHPYRGPAHDAPWGAGSIKGRRGRREERRRTLRCAPAAARVVAGRVSLTRADSNVVPEPRPPLGLCGARPGAPGPRRRPRRREREDGGDHAQTPLARTHGACPARSALGRAAARVAALCSPARRSRSARPGSEYARPPGTCSTCGRAGKGPGRVLDAPVGRSVLGRESAVLRAGVASFARPASRGSSRERTEQRVWYASYLVSLACDIGGMTVTLVSPCGINVNHSFPCLIFTTLSLSIDSGCQSGQIPSRTSWTCVGDRARFCTDAAKDASV</sequence>
<feature type="region of interest" description="Disordered" evidence="1">
    <location>
        <begin position="52"/>
        <end position="73"/>
    </location>
</feature>
<feature type="region of interest" description="Disordered" evidence="1">
    <location>
        <begin position="1"/>
        <end position="29"/>
    </location>
</feature>
<keyword evidence="3" id="KW-1185">Reference proteome</keyword>
<accession>A0A9P3LJ65</accession>
<reference evidence="2 3" key="1">
    <citation type="submission" date="2021-08" db="EMBL/GenBank/DDBJ databases">
        <title>Draft Genome Sequence of Phanerochaete sordida strain YK-624.</title>
        <authorList>
            <person name="Mori T."/>
            <person name="Dohra H."/>
            <person name="Suzuki T."/>
            <person name="Kawagishi H."/>
            <person name="Hirai H."/>
        </authorList>
    </citation>
    <scope>NUCLEOTIDE SEQUENCE [LARGE SCALE GENOMIC DNA]</scope>
    <source>
        <strain evidence="2 3">YK-624</strain>
    </source>
</reference>
<comment type="caution">
    <text evidence="2">The sequence shown here is derived from an EMBL/GenBank/DDBJ whole genome shotgun (WGS) entry which is preliminary data.</text>
</comment>
<gene>
    <name evidence="2" type="ORF">PsYK624_125640</name>
</gene>
<protein>
    <submittedName>
        <fullName evidence="2">Uncharacterized protein</fullName>
    </submittedName>
</protein>
<dbReference type="AlphaFoldDB" id="A0A9P3LJ65"/>
<feature type="region of interest" description="Disordered" evidence="1">
    <location>
        <begin position="161"/>
        <end position="189"/>
    </location>
</feature>
<feature type="compositionally biased region" description="Low complexity" evidence="1">
    <location>
        <begin position="161"/>
        <end position="174"/>
    </location>
</feature>
<organism evidence="2 3">
    <name type="scientific">Phanerochaete sordida</name>
    <dbReference type="NCBI Taxonomy" id="48140"/>
    <lineage>
        <taxon>Eukaryota</taxon>
        <taxon>Fungi</taxon>
        <taxon>Dikarya</taxon>
        <taxon>Basidiomycota</taxon>
        <taxon>Agaricomycotina</taxon>
        <taxon>Agaricomycetes</taxon>
        <taxon>Polyporales</taxon>
        <taxon>Phanerochaetaceae</taxon>
        <taxon>Phanerochaete</taxon>
    </lineage>
</organism>
<evidence type="ECO:0000313" key="3">
    <source>
        <dbReference type="Proteomes" id="UP000703269"/>
    </source>
</evidence>
<name>A0A9P3LJ65_9APHY</name>
<evidence type="ECO:0000313" key="2">
    <source>
        <dbReference type="EMBL" id="GJE96369.1"/>
    </source>
</evidence>
<evidence type="ECO:0000256" key="1">
    <source>
        <dbReference type="SAM" id="MobiDB-lite"/>
    </source>
</evidence>
<dbReference type="EMBL" id="BPQB01000059">
    <property type="protein sequence ID" value="GJE96369.1"/>
    <property type="molecule type" value="Genomic_DNA"/>
</dbReference>
<feature type="region of interest" description="Disordered" evidence="1">
    <location>
        <begin position="95"/>
        <end position="143"/>
    </location>
</feature>
<dbReference type="Proteomes" id="UP000703269">
    <property type="component" value="Unassembled WGS sequence"/>
</dbReference>